<feature type="binding site" evidence="11">
    <location>
        <position position="278"/>
    </location>
    <ligand>
        <name>NAD(+)</name>
        <dbReference type="ChEBI" id="CHEBI:57540"/>
    </ligand>
</feature>
<dbReference type="Gene3D" id="1.20.5.100">
    <property type="entry name" value="Cytochrome c1, transmembrane anchor, C-terminal"/>
    <property type="match status" value="1"/>
</dbReference>
<feature type="binding site" evidence="11">
    <location>
        <position position="46"/>
    </location>
    <ligand>
        <name>NAD(+)</name>
        <dbReference type="ChEBI" id="CHEBI:57540"/>
    </ligand>
</feature>
<dbReference type="InterPro" id="IPR014027">
    <property type="entry name" value="UDP-Glc/GDP-Man_DH_C"/>
</dbReference>
<dbReference type="InterPro" id="IPR017476">
    <property type="entry name" value="UDP-Glc/GDP-Man"/>
</dbReference>
<dbReference type="InterPro" id="IPR008927">
    <property type="entry name" value="6-PGluconate_DH-like_C_sf"/>
</dbReference>
<evidence type="ECO:0000313" key="14">
    <source>
        <dbReference type="Proteomes" id="UP000239187"/>
    </source>
</evidence>
<dbReference type="Pfam" id="PF03720">
    <property type="entry name" value="UDPG_MGDP_dh_C"/>
    <property type="match status" value="1"/>
</dbReference>
<evidence type="ECO:0000256" key="2">
    <source>
        <dbReference type="ARBA" id="ARBA00006601"/>
    </source>
</evidence>
<gene>
    <name evidence="13" type="ORF">CVO76_03515</name>
</gene>
<dbReference type="PIRSF" id="PIRSF500134">
    <property type="entry name" value="UDPglc_DH_bac"/>
    <property type="match status" value="1"/>
</dbReference>
<feature type="binding site" evidence="10">
    <location>
        <begin position="264"/>
        <end position="268"/>
    </location>
    <ligand>
        <name>substrate</name>
    </ligand>
</feature>
<dbReference type="GO" id="GO:0000271">
    <property type="term" value="P:polysaccharide biosynthetic process"/>
    <property type="evidence" value="ECO:0007669"/>
    <property type="project" value="InterPro"/>
</dbReference>
<dbReference type="GO" id="GO:0006065">
    <property type="term" value="P:UDP-glucuronate biosynthetic process"/>
    <property type="evidence" value="ECO:0007669"/>
    <property type="project" value="UniProtKB-UniPathway"/>
</dbReference>
<dbReference type="EMBL" id="CP024915">
    <property type="protein sequence ID" value="AUZ86811.1"/>
    <property type="molecule type" value="Genomic_DNA"/>
</dbReference>
<evidence type="ECO:0000256" key="11">
    <source>
        <dbReference type="PIRSR" id="PIRSR500134-3"/>
    </source>
</evidence>
<reference evidence="13 14" key="1">
    <citation type="submission" date="2017-11" db="EMBL/GenBank/DDBJ databases">
        <title>Draft genome of Arthrobacter agilis strain UMCV2, a plant growth-promoting rhizobacterium and biocontrol capacity of phytopathogenic fungi.</title>
        <authorList>
            <person name="Martinez-Camara R."/>
            <person name="Santoyo G."/>
            <person name="Moreno-Hagelsieb G."/>
            <person name="Valencia-Cantero E."/>
        </authorList>
    </citation>
    <scope>NUCLEOTIDE SEQUENCE [LARGE SCALE GENOMIC DNA]</scope>
    <source>
        <strain evidence="13 14">UMCV2</strain>
    </source>
</reference>
<evidence type="ECO:0000256" key="6">
    <source>
        <dbReference type="ARBA" id="ARBA00047473"/>
    </source>
</evidence>
<dbReference type="GO" id="GO:0003979">
    <property type="term" value="F:UDP-glucose 6-dehydrogenase activity"/>
    <property type="evidence" value="ECO:0007669"/>
    <property type="project" value="UniProtKB-EC"/>
</dbReference>
<feature type="binding site" evidence="11">
    <location>
        <position position="133"/>
    </location>
    <ligand>
        <name>NAD(+)</name>
        <dbReference type="ChEBI" id="CHEBI:57540"/>
    </ligand>
</feature>
<feature type="binding site" evidence="11">
    <location>
        <position position="167"/>
    </location>
    <ligand>
        <name>NAD(+)</name>
        <dbReference type="ChEBI" id="CHEBI:57540"/>
    </ligand>
</feature>
<keyword evidence="4 8" id="KW-0560">Oxidoreductase</keyword>
<evidence type="ECO:0000256" key="3">
    <source>
        <dbReference type="ARBA" id="ARBA00012954"/>
    </source>
</evidence>
<feature type="binding site" evidence="11">
    <location>
        <position position="345"/>
    </location>
    <ligand>
        <name>NAD(+)</name>
        <dbReference type="ChEBI" id="CHEBI:57540"/>
    </ligand>
</feature>
<evidence type="ECO:0000256" key="10">
    <source>
        <dbReference type="PIRSR" id="PIRSR500134-2"/>
    </source>
</evidence>
<evidence type="ECO:0000256" key="4">
    <source>
        <dbReference type="ARBA" id="ARBA00023002"/>
    </source>
</evidence>
<feature type="binding site" evidence="11">
    <location>
        <position position="97"/>
    </location>
    <ligand>
        <name>NAD(+)</name>
        <dbReference type="ChEBI" id="CHEBI:57540"/>
    </ligand>
</feature>
<dbReference type="Gene3D" id="3.40.50.720">
    <property type="entry name" value="NAD(P)-binding Rossmann-like Domain"/>
    <property type="match status" value="2"/>
</dbReference>
<dbReference type="Pfam" id="PF03721">
    <property type="entry name" value="UDPG_MGDP_dh_N"/>
    <property type="match status" value="1"/>
</dbReference>
<feature type="domain" description="UDP-glucose/GDP-mannose dehydrogenase C-terminal" evidence="12">
    <location>
        <begin position="331"/>
        <end position="432"/>
    </location>
</feature>
<dbReference type="InterPro" id="IPR028357">
    <property type="entry name" value="UDPglc_DH_bac"/>
</dbReference>
<accession>A0A2L0UC38</accession>
<dbReference type="AlphaFoldDB" id="A0A2L0UC38"/>
<feature type="binding site" evidence="11">
    <location>
        <position position="41"/>
    </location>
    <ligand>
        <name>NAD(+)</name>
        <dbReference type="ChEBI" id="CHEBI:57540"/>
    </ligand>
</feature>
<comment type="pathway">
    <text evidence="1">Nucleotide-sugar biosynthesis; UDP-alpha-D-glucuronate biosynthesis; UDP-alpha-D-glucuronate from UDP-alpha-D-glucose: step 1/1.</text>
</comment>
<sequence>MNSSHENDQPAPRVTVIGTGYLGATHAVCMAIMGFDVLGVDVDQRKIDMLSAGKVPFFEPGLPEKLEEALASGRLRFSTDFDEAASFGDVHFVCVGTPQAPDSSAADLRYVDAAFTALATRIDRKALLVGKSTVPIGTAARITTMVQSISPLGAELELAWNPEFLREGFAVQDTLFPDRLVFGVSSDWAEQQLRRVFEPILDLDTPLIVADLATSELVKVAANSFLATKISFINAMAEICEATGADVNHLAKALSLDDRIGGRFLKPGLGFGGGCLPKDIRAFKHRAEELGVGQAVSFLGEVDSINNRRRVRTVDLIRELAGGSLAGVRVAALGAAFKPNSDDVRDAPALDVARLLYLEGAIVSVYDPEANANAHRAYPDLNYVGSMAEAVDKADVVALLTEWSEFRNADPDTLGALVSHRRILDGRHALNANDYTSKGWQYRALGRPAQAATVELASDVRDETPTLAG</sequence>
<dbReference type="SUPFAM" id="SSF52413">
    <property type="entry name" value="UDP-glucose/GDP-mannose dehydrogenase C-terminal domain"/>
    <property type="match status" value="1"/>
</dbReference>
<comment type="catalytic activity">
    <reaction evidence="6 8">
        <text>UDP-alpha-D-glucose + 2 NAD(+) + H2O = UDP-alpha-D-glucuronate + 2 NADH + 3 H(+)</text>
        <dbReference type="Rhea" id="RHEA:23596"/>
        <dbReference type="ChEBI" id="CHEBI:15377"/>
        <dbReference type="ChEBI" id="CHEBI:15378"/>
        <dbReference type="ChEBI" id="CHEBI:57540"/>
        <dbReference type="ChEBI" id="CHEBI:57945"/>
        <dbReference type="ChEBI" id="CHEBI:58052"/>
        <dbReference type="ChEBI" id="CHEBI:58885"/>
        <dbReference type="EC" id="1.1.1.22"/>
    </reaction>
</comment>
<feature type="binding site" evidence="10">
    <location>
        <position position="338"/>
    </location>
    <ligand>
        <name>substrate</name>
    </ligand>
</feature>
<proteinExistence type="inferred from homology"/>
<evidence type="ECO:0000256" key="9">
    <source>
        <dbReference type="PIRSR" id="PIRSR500134-1"/>
    </source>
</evidence>
<evidence type="ECO:0000256" key="5">
    <source>
        <dbReference type="ARBA" id="ARBA00023027"/>
    </source>
</evidence>
<dbReference type="InterPro" id="IPR001732">
    <property type="entry name" value="UDP-Glc/GDP-Man_DH_N"/>
</dbReference>
<feature type="active site" description="Nucleophile" evidence="9">
    <location>
        <position position="275"/>
    </location>
</feature>
<dbReference type="SUPFAM" id="SSF48179">
    <property type="entry name" value="6-phosphogluconate dehydrogenase C-terminal domain-like"/>
    <property type="match status" value="1"/>
</dbReference>
<dbReference type="NCBIfam" id="TIGR03026">
    <property type="entry name" value="NDP-sugDHase"/>
    <property type="match status" value="1"/>
</dbReference>
<dbReference type="SMART" id="SM00984">
    <property type="entry name" value="UDPG_MGDP_dh_C"/>
    <property type="match status" value="1"/>
</dbReference>
<evidence type="ECO:0000256" key="8">
    <source>
        <dbReference type="PIRNR" id="PIRNR000124"/>
    </source>
</evidence>
<dbReference type="PANTHER" id="PTHR43750">
    <property type="entry name" value="UDP-GLUCOSE 6-DEHYDROGENASE TUAD"/>
    <property type="match status" value="1"/>
</dbReference>
<feature type="binding site" evidence="10">
    <location>
        <position position="272"/>
    </location>
    <ligand>
        <name>substrate</name>
    </ligand>
</feature>
<dbReference type="FunFam" id="1.20.5.100:FF:000001">
    <property type="entry name" value="UDP-glucose 6-dehydrogenase"/>
    <property type="match status" value="1"/>
</dbReference>
<dbReference type="InterPro" id="IPR036220">
    <property type="entry name" value="UDP-Glc/GDP-Man_DH_C_sf"/>
</dbReference>
<protein>
    <recommendedName>
        <fullName evidence="3 8">UDP-glucose 6-dehydrogenase</fullName>
        <ecNumber evidence="3 8">1.1.1.22</ecNumber>
    </recommendedName>
</protein>
<dbReference type="InterPro" id="IPR014026">
    <property type="entry name" value="UDP-Glc/GDP-Man_DH_dimer"/>
</dbReference>
<feature type="binding site" evidence="10">
    <location>
        <position position="219"/>
    </location>
    <ligand>
        <name>substrate</name>
    </ligand>
</feature>
<evidence type="ECO:0000259" key="12">
    <source>
        <dbReference type="SMART" id="SM00984"/>
    </source>
</evidence>
<dbReference type="Pfam" id="PF00984">
    <property type="entry name" value="UDPG_MGDP_dh"/>
    <property type="match status" value="1"/>
</dbReference>
<dbReference type="RefSeq" id="WP_208740686.1">
    <property type="nucleotide sequence ID" value="NZ_CP024915.1"/>
</dbReference>
<dbReference type="InterPro" id="IPR036291">
    <property type="entry name" value="NAD(P)-bd_dom_sf"/>
</dbReference>
<organism evidence="13 14">
    <name type="scientific">Arthrobacter agilis</name>
    <dbReference type="NCBI Taxonomy" id="37921"/>
    <lineage>
        <taxon>Bacteria</taxon>
        <taxon>Bacillati</taxon>
        <taxon>Actinomycetota</taxon>
        <taxon>Actinomycetes</taxon>
        <taxon>Micrococcales</taxon>
        <taxon>Micrococcaceae</taxon>
        <taxon>Arthrobacter</taxon>
    </lineage>
</organism>
<evidence type="ECO:0000256" key="1">
    <source>
        <dbReference type="ARBA" id="ARBA00004701"/>
    </source>
</evidence>
<evidence type="ECO:0000256" key="7">
    <source>
        <dbReference type="ARBA" id="ARBA00053241"/>
    </source>
</evidence>
<comment type="similarity">
    <text evidence="2 8">Belongs to the UDP-glucose/GDP-mannose dehydrogenase family.</text>
</comment>
<dbReference type="UniPathway" id="UPA00038">
    <property type="reaction ID" value="UER00491"/>
</dbReference>
<keyword evidence="5 8" id="KW-0520">NAD</keyword>
<dbReference type="EC" id="1.1.1.22" evidence="3 8"/>
<comment type="function">
    <text evidence="7">Catalyzes the conversion of UDP-glucose into UDP-glucuronate, one of the precursors of teichuronic acid.</text>
</comment>
<evidence type="ECO:0000313" key="13">
    <source>
        <dbReference type="EMBL" id="AUZ86811.1"/>
    </source>
</evidence>
<dbReference type="PIRSF" id="PIRSF000124">
    <property type="entry name" value="UDPglc_GDPman_dh"/>
    <property type="match status" value="1"/>
</dbReference>
<dbReference type="SUPFAM" id="SSF51735">
    <property type="entry name" value="NAD(P)-binding Rossmann-fold domains"/>
    <property type="match status" value="1"/>
</dbReference>
<feature type="binding site" evidence="10">
    <location>
        <begin position="164"/>
        <end position="167"/>
    </location>
    <ligand>
        <name>substrate</name>
    </ligand>
</feature>
<name>A0A2L0UC38_9MICC</name>
<dbReference type="PANTHER" id="PTHR43750:SF3">
    <property type="entry name" value="UDP-GLUCOSE 6-DEHYDROGENASE TUAD"/>
    <property type="match status" value="1"/>
</dbReference>
<dbReference type="GO" id="GO:0051287">
    <property type="term" value="F:NAD binding"/>
    <property type="evidence" value="ECO:0007669"/>
    <property type="project" value="InterPro"/>
</dbReference>
<dbReference type="Proteomes" id="UP000239187">
    <property type="component" value="Chromosome"/>
</dbReference>